<feature type="region of interest" description="Disordered" evidence="3">
    <location>
        <begin position="1"/>
        <end position="25"/>
    </location>
</feature>
<feature type="coiled-coil region" evidence="2">
    <location>
        <begin position="810"/>
        <end position="837"/>
    </location>
</feature>
<dbReference type="PANTHER" id="PTHR32083">
    <property type="entry name" value="CILIA AND FLAGELLA-ASSOCIATED PROTEIN 58-RELATED"/>
    <property type="match status" value="1"/>
</dbReference>
<feature type="coiled-coil region" evidence="2">
    <location>
        <begin position="412"/>
        <end position="492"/>
    </location>
</feature>
<evidence type="ECO:0000256" key="1">
    <source>
        <dbReference type="ARBA" id="ARBA00023054"/>
    </source>
</evidence>
<evidence type="ECO:0000313" key="5">
    <source>
        <dbReference type="EMBL" id="KAK4875268.1"/>
    </source>
</evidence>
<evidence type="ECO:0000313" key="6">
    <source>
        <dbReference type="Proteomes" id="UP001353858"/>
    </source>
</evidence>
<evidence type="ECO:0000259" key="4">
    <source>
        <dbReference type="Pfam" id="PF21771"/>
    </source>
</evidence>
<dbReference type="Proteomes" id="UP001353858">
    <property type="component" value="Unassembled WGS sequence"/>
</dbReference>
<keyword evidence="6" id="KW-1185">Reference proteome</keyword>
<gene>
    <name evidence="5" type="ORF">RN001_011690</name>
</gene>
<dbReference type="PANTHER" id="PTHR32083:SF0">
    <property type="entry name" value="CILIA AND FLAGELLA-ASSOCIATED PROTEIN 58"/>
    <property type="match status" value="1"/>
</dbReference>
<organism evidence="5 6">
    <name type="scientific">Aquatica leii</name>
    <dbReference type="NCBI Taxonomy" id="1421715"/>
    <lineage>
        <taxon>Eukaryota</taxon>
        <taxon>Metazoa</taxon>
        <taxon>Ecdysozoa</taxon>
        <taxon>Arthropoda</taxon>
        <taxon>Hexapoda</taxon>
        <taxon>Insecta</taxon>
        <taxon>Pterygota</taxon>
        <taxon>Neoptera</taxon>
        <taxon>Endopterygota</taxon>
        <taxon>Coleoptera</taxon>
        <taxon>Polyphaga</taxon>
        <taxon>Elateriformia</taxon>
        <taxon>Elateroidea</taxon>
        <taxon>Lampyridae</taxon>
        <taxon>Luciolinae</taxon>
        <taxon>Aquatica</taxon>
    </lineage>
</organism>
<feature type="domain" description="Cilia- and flagella-associated protein 58 central coiled coil" evidence="4">
    <location>
        <begin position="379"/>
        <end position="682"/>
    </location>
</feature>
<dbReference type="AlphaFoldDB" id="A0AAN7QE20"/>
<protein>
    <recommendedName>
        <fullName evidence="4">Cilia- and flagella-associated protein 58 central coiled coil domain-containing protein</fullName>
    </recommendedName>
</protein>
<feature type="coiled-coil region" evidence="2">
    <location>
        <begin position="126"/>
        <end position="336"/>
    </location>
</feature>
<evidence type="ECO:0000256" key="2">
    <source>
        <dbReference type="SAM" id="Coils"/>
    </source>
</evidence>
<feature type="coiled-coil region" evidence="2">
    <location>
        <begin position="538"/>
        <end position="628"/>
    </location>
</feature>
<proteinExistence type="predicted"/>
<name>A0AAN7QE20_9COLE</name>
<evidence type="ECO:0000256" key="3">
    <source>
        <dbReference type="SAM" id="MobiDB-lite"/>
    </source>
</evidence>
<reference evidence="6" key="1">
    <citation type="submission" date="2023-01" db="EMBL/GenBank/DDBJ databases">
        <title>Key to firefly adult light organ development and bioluminescence: homeobox transcription factors regulate luciferase expression and transportation to peroxisome.</title>
        <authorList>
            <person name="Fu X."/>
        </authorList>
    </citation>
    <scope>NUCLEOTIDE SEQUENCE [LARGE SCALE GENOMIC DNA]</scope>
</reference>
<dbReference type="GO" id="GO:0005856">
    <property type="term" value="C:cytoskeleton"/>
    <property type="evidence" value="ECO:0007669"/>
    <property type="project" value="TreeGrafter"/>
</dbReference>
<dbReference type="InterPro" id="IPR049270">
    <property type="entry name" value="CFAP58_CC"/>
</dbReference>
<dbReference type="Pfam" id="PF21771">
    <property type="entry name" value="CFAP58_CC"/>
    <property type="match status" value="1"/>
</dbReference>
<sequence>MDLDDFDDFGEDEREEKDQLDPNNPEHAFLIIERDFNKTVAEIEQNPAIATYAEEFNKLFEALYESNETKKELTETCSQLEKQLSEGTEKLVAATKIVQADAEVIQTLKDKINDSWKMTDAAHEREQQAQEIIDNLRSQINALTVELEFKSKMASDGDDGGAANKNQEGLEREKEKLLGEVAQLQQKLANALGYQEELERKNSQADFKIVNLSTELEELGADFDKVKKQRDKLESDAVDLNFDLNKCNNEIKFLQNTVHKGENLAARLDRQISDLKYTKERLLKELDDKNEKHRHLQENYKELSENNEETTKQLAKSTLQNKLKEDQNQKMQAEIDKFSLIRERYDKKLIKLDFEKQKNIQERDKLMQNQLNAEKEILAFKKQSEMDRRTIDSVIKEKDILTQNIMKHQALVKEHIKLMKIQEQSKKKLESEIEEHVYELGKQRKQMNYLEKERDRLVEEGLDLTQRIEDTLDEVKTKKAELFDLKKTLTENESKLRTQQNLFETIRAERNNLLKTLQETTTECGELKSKLKISSHQSEQLKEDISMKERELIREENILRKMTKEKEKMRAELDNAIDTIRELKNEIGEMKVEEKRYLKVIDESDRKIKDQAKDLETLQNERDILGSQLVRRNDELALLYEKIQILQSTLQRGEAHYERRLDDIRLLKIEVKRLRQEKFLLSKSITNMTDLRQEIFHLERDYTRERLKCRALEEELQNPLNIHRWRKLEGSDPEVLDLLKKVQLLQKRLLRQTSQAVERERQLKETQKLYTNLKSILSKQPGPETQNDLAKTRKALALRGSKMKCLVSELNMTELQVVEYKEDLDKIREELKMVKKKYLMEKKAHRKDLELLKLLEGKDQQRFSSEQIKFSGGGYKMALTNN</sequence>
<accession>A0AAN7QE20</accession>
<dbReference type="EMBL" id="JARPUR010000005">
    <property type="protein sequence ID" value="KAK4875268.1"/>
    <property type="molecule type" value="Genomic_DNA"/>
</dbReference>
<feature type="coiled-coil region" evidence="2">
    <location>
        <begin position="63"/>
        <end position="90"/>
    </location>
</feature>
<comment type="caution">
    <text evidence="5">The sequence shown here is derived from an EMBL/GenBank/DDBJ whole genome shotgun (WGS) entry which is preliminary data.</text>
</comment>
<keyword evidence="1 2" id="KW-0175">Coiled coil</keyword>
<feature type="compositionally biased region" description="Acidic residues" evidence="3">
    <location>
        <begin position="1"/>
        <end position="15"/>
    </location>
</feature>